<dbReference type="GO" id="GO:0098797">
    <property type="term" value="C:plasma membrane protein complex"/>
    <property type="evidence" value="ECO:0007669"/>
    <property type="project" value="TreeGrafter"/>
</dbReference>
<dbReference type="InterPro" id="IPR051045">
    <property type="entry name" value="TonB-dependent_transducer"/>
</dbReference>
<gene>
    <name evidence="13" type="ORF">SCLO_1000360</name>
</gene>
<evidence type="ECO:0000259" key="12">
    <source>
        <dbReference type="PROSITE" id="PS52015"/>
    </source>
</evidence>
<dbReference type="GO" id="GO:0015031">
    <property type="term" value="P:protein transport"/>
    <property type="evidence" value="ECO:0007669"/>
    <property type="project" value="UniProtKB-KW"/>
</dbReference>
<evidence type="ECO:0000256" key="5">
    <source>
        <dbReference type="ARBA" id="ARBA00022519"/>
    </source>
</evidence>
<evidence type="ECO:0000256" key="10">
    <source>
        <dbReference type="SAM" id="MobiDB-lite"/>
    </source>
</evidence>
<evidence type="ECO:0000256" key="6">
    <source>
        <dbReference type="ARBA" id="ARBA00022692"/>
    </source>
</evidence>
<dbReference type="Gene3D" id="3.30.1150.10">
    <property type="match status" value="1"/>
</dbReference>
<evidence type="ECO:0000256" key="4">
    <source>
        <dbReference type="ARBA" id="ARBA00022475"/>
    </source>
</evidence>
<feature type="compositionally biased region" description="Basic and acidic residues" evidence="10">
    <location>
        <begin position="87"/>
        <end position="115"/>
    </location>
</feature>
<keyword evidence="3" id="KW-0813">Transport</keyword>
<keyword evidence="5" id="KW-0997">Cell inner membrane</keyword>
<organism evidence="13 14">
    <name type="scientific">Sphingobium cloacae</name>
    <dbReference type="NCBI Taxonomy" id="120107"/>
    <lineage>
        <taxon>Bacteria</taxon>
        <taxon>Pseudomonadati</taxon>
        <taxon>Pseudomonadota</taxon>
        <taxon>Alphaproteobacteria</taxon>
        <taxon>Sphingomonadales</taxon>
        <taxon>Sphingomonadaceae</taxon>
        <taxon>Sphingobium</taxon>
    </lineage>
</organism>
<dbReference type="RefSeq" id="WP_066521935.1">
    <property type="nucleotide sequence ID" value="NZ_AP017655.1"/>
</dbReference>
<dbReference type="InterPro" id="IPR006260">
    <property type="entry name" value="TonB/TolA_C"/>
</dbReference>
<dbReference type="EMBL" id="AP017655">
    <property type="protein sequence ID" value="BAV63076.1"/>
    <property type="molecule type" value="Genomic_DNA"/>
</dbReference>
<protein>
    <submittedName>
        <fullName evidence="13">TonB family protein</fullName>
    </submittedName>
</protein>
<dbReference type="Proteomes" id="UP000218272">
    <property type="component" value="Chromosome SCLO_1"/>
</dbReference>
<dbReference type="AlphaFoldDB" id="A0A1E1EXT3"/>
<evidence type="ECO:0000256" key="9">
    <source>
        <dbReference type="ARBA" id="ARBA00023136"/>
    </source>
</evidence>
<keyword evidence="7" id="KW-0653">Protein transport</keyword>
<feature type="transmembrane region" description="Helical" evidence="11">
    <location>
        <begin position="39"/>
        <end position="63"/>
    </location>
</feature>
<evidence type="ECO:0000256" key="1">
    <source>
        <dbReference type="ARBA" id="ARBA00004383"/>
    </source>
</evidence>
<accession>A0A1E1EXT3</accession>
<evidence type="ECO:0000256" key="8">
    <source>
        <dbReference type="ARBA" id="ARBA00022989"/>
    </source>
</evidence>
<comment type="similarity">
    <text evidence="2">Belongs to the TonB family.</text>
</comment>
<dbReference type="Pfam" id="PF03544">
    <property type="entry name" value="TonB_C"/>
    <property type="match status" value="1"/>
</dbReference>
<dbReference type="GO" id="GO:0055085">
    <property type="term" value="P:transmembrane transport"/>
    <property type="evidence" value="ECO:0007669"/>
    <property type="project" value="InterPro"/>
</dbReference>
<dbReference type="PANTHER" id="PTHR33446:SF2">
    <property type="entry name" value="PROTEIN TONB"/>
    <property type="match status" value="1"/>
</dbReference>
<keyword evidence="9 11" id="KW-0472">Membrane</keyword>
<feature type="region of interest" description="Disordered" evidence="10">
    <location>
        <begin position="83"/>
        <end position="126"/>
    </location>
</feature>
<dbReference type="KEGG" id="sclo:SCLO_1000360"/>
<comment type="subcellular location">
    <subcellularLocation>
        <location evidence="1">Cell inner membrane</location>
        <topology evidence="1">Single-pass membrane protein</topology>
        <orientation evidence="1">Periplasmic side</orientation>
    </subcellularLocation>
</comment>
<feature type="region of interest" description="Disordered" evidence="10">
    <location>
        <begin position="140"/>
        <end position="162"/>
    </location>
</feature>
<evidence type="ECO:0000256" key="2">
    <source>
        <dbReference type="ARBA" id="ARBA00006555"/>
    </source>
</evidence>
<evidence type="ECO:0000256" key="3">
    <source>
        <dbReference type="ARBA" id="ARBA00022448"/>
    </source>
</evidence>
<dbReference type="NCBIfam" id="TIGR01352">
    <property type="entry name" value="tonB_Cterm"/>
    <property type="match status" value="1"/>
</dbReference>
<feature type="domain" description="TonB C-terminal" evidence="12">
    <location>
        <begin position="164"/>
        <end position="255"/>
    </location>
</feature>
<keyword evidence="4" id="KW-1003">Cell membrane</keyword>
<name>A0A1E1EXT3_9SPHN</name>
<dbReference type="GO" id="GO:0031992">
    <property type="term" value="F:energy transducer activity"/>
    <property type="evidence" value="ECO:0007669"/>
    <property type="project" value="TreeGrafter"/>
</dbReference>
<proteinExistence type="inferred from homology"/>
<sequence length="255" mass="28204">MLSDQELLVASMDMGNRWPAIPSEPYERSGYRPSANSRWAGLAGTAIIYSLVLVSLLFTASYLAPKHVSSTLTVVNIRDAVPLPKPTPEEEKAPVPPDKPQKVSERPVEPRREEPAPITTPAPIPIQVVPPKTAITPAPEREKTAAEIPPPPRSPLPSKAAPESWEGRVLARLYQYRQYPRMAMVRRQQGVPYIRIVIDRDGKVLSARLERTSGVSELDREAVLLPKRAQPLPKPPADRLGDTIELVVPVEFFIG</sequence>
<evidence type="ECO:0000256" key="11">
    <source>
        <dbReference type="SAM" id="Phobius"/>
    </source>
</evidence>
<dbReference type="PROSITE" id="PS52015">
    <property type="entry name" value="TONB_CTD"/>
    <property type="match status" value="1"/>
</dbReference>
<dbReference type="SUPFAM" id="SSF74653">
    <property type="entry name" value="TolA/TonB C-terminal domain"/>
    <property type="match status" value="1"/>
</dbReference>
<keyword evidence="8 11" id="KW-1133">Transmembrane helix</keyword>
<keyword evidence="14" id="KW-1185">Reference proteome</keyword>
<dbReference type="InterPro" id="IPR037682">
    <property type="entry name" value="TonB_C"/>
</dbReference>
<dbReference type="PANTHER" id="PTHR33446">
    <property type="entry name" value="PROTEIN TONB-RELATED"/>
    <property type="match status" value="1"/>
</dbReference>
<evidence type="ECO:0000256" key="7">
    <source>
        <dbReference type="ARBA" id="ARBA00022927"/>
    </source>
</evidence>
<keyword evidence="6 11" id="KW-0812">Transmembrane</keyword>
<reference evidence="13 14" key="1">
    <citation type="submission" date="2016-10" db="EMBL/GenBank/DDBJ databases">
        <title>Complete Genome Sequence of the Nonylphenol-Degrading Bacterium Sphingobium cloacae JCM 10874T.</title>
        <authorList>
            <person name="Ootsuka M."/>
            <person name="Nishizawa T."/>
            <person name="Ohta H."/>
        </authorList>
    </citation>
    <scope>NUCLEOTIDE SEQUENCE [LARGE SCALE GENOMIC DNA]</scope>
    <source>
        <strain evidence="13 14">JCM 10874</strain>
    </source>
</reference>
<evidence type="ECO:0000313" key="13">
    <source>
        <dbReference type="EMBL" id="BAV63076.1"/>
    </source>
</evidence>
<evidence type="ECO:0000313" key="14">
    <source>
        <dbReference type="Proteomes" id="UP000218272"/>
    </source>
</evidence>